<evidence type="ECO:0000313" key="1">
    <source>
        <dbReference type="EMBL" id="GAH76652.1"/>
    </source>
</evidence>
<protein>
    <recommendedName>
        <fullName evidence="2">Cell division ATP-binding protein FtsE</fullName>
    </recommendedName>
</protein>
<dbReference type="AlphaFoldDB" id="X1I4K8"/>
<sequence length="40" mass="4421">MTMIEFRNVTLAYQRSPGVFDINFQVDAGELIFLVGLSGA</sequence>
<evidence type="ECO:0008006" key="2">
    <source>
        <dbReference type="Google" id="ProtNLM"/>
    </source>
</evidence>
<comment type="caution">
    <text evidence="1">The sequence shown here is derived from an EMBL/GenBank/DDBJ whole genome shotgun (WGS) entry which is preliminary data.</text>
</comment>
<dbReference type="EMBL" id="BARU01042875">
    <property type="protein sequence ID" value="GAH76652.1"/>
    <property type="molecule type" value="Genomic_DNA"/>
</dbReference>
<feature type="non-terminal residue" evidence="1">
    <location>
        <position position="40"/>
    </location>
</feature>
<dbReference type="InterPro" id="IPR027417">
    <property type="entry name" value="P-loop_NTPase"/>
</dbReference>
<organism evidence="1">
    <name type="scientific">marine sediment metagenome</name>
    <dbReference type="NCBI Taxonomy" id="412755"/>
    <lineage>
        <taxon>unclassified sequences</taxon>
        <taxon>metagenomes</taxon>
        <taxon>ecological metagenomes</taxon>
    </lineage>
</organism>
<name>X1I4K8_9ZZZZ</name>
<dbReference type="SUPFAM" id="SSF52540">
    <property type="entry name" value="P-loop containing nucleoside triphosphate hydrolases"/>
    <property type="match status" value="1"/>
</dbReference>
<reference evidence="1" key="1">
    <citation type="journal article" date="2014" name="Front. Microbiol.">
        <title>High frequency of phylogenetically diverse reductive dehalogenase-homologous genes in deep subseafloor sedimentary metagenomes.</title>
        <authorList>
            <person name="Kawai M."/>
            <person name="Futagami T."/>
            <person name="Toyoda A."/>
            <person name="Takaki Y."/>
            <person name="Nishi S."/>
            <person name="Hori S."/>
            <person name="Arai W."/>
            <person name="Tsubouchi T."/>
            <person name="Morono Y."/>
            <person name="Uchiyama I."/>
            <person name="Ito T."/>
            <person name="Fujiyama A."/>
            <person name="Inagaki F."/>
            <person name="Takami H."/>
        </authorList>
    </citation>
    <scope>NUCLEOTIDE SEQUENCE</scope>
    <source>
        <strain evidence="1">Expedition CK06-06</strain>
    </source>
</reference>
<gene>
    <name evidence="1" type="ORF">S03H2_65780</name>
</gene>
<proteinExistence type="predicted"/>
<accession>X1I4K8</accession>
<dbReference type="Gene3D" id="3.40.50.300">
    <property type="entry name" value="P-loop containing nucleotide triphosphate hydrolases"/>
    <property type="match status" value="1"/>
</dbReference>